<accession>A0A5S6QDH5</accession>
<protein>
    <submittedName>
        <fullName evidence="2">Uncharacterized protein</fullName>
    </submittedName>
</protein>
<dbReference type="AlphaFoldDB" id="A0A5S6QDH5"/>
<reference evidence="2" key="1">
    <citation type="submission" date="2019-12" db="UniProtKB">
        <authorList>
            <consortium name="WormBaseParasite"/>
        </authorList>
    </citation>
    <scope>IDENTIFICATION</scope>
</reference>
<name>A0A5S6QDH5_TRIMR</name>
<dbReference type="WBParaSite" id="TMUE_1000005234.1">
    <property type="protein sequence ID" value="TMUE_1000005234.1"/>
    <property type="gene ID" value="WBGene00299230"/>
</dbReference>
<keyword evidence="1" id="KW-1185">Reference proteome</keyword>
<organism evidence="1 2">
    <name type="scientific">Trichuris muris</name>
    <name type="common">Mouse whipworm</name>
    <dbReference type="NCBI Taxonomy" id="70415"/>
    <lineage>
        <taxon>Eukaryota</taxon>
        <taxon>Metazoa</taxon>
        <taxon>Ecdysozoa</taxon>
        <taxon>Nematoda</taxon>
        <taxon>Enoplea</taxon>
        <taxon>Dorylaimia</taxon>
        <taxon>Trichinellida</taxon>
        <taxon>Trichuridae</taxon>
        <taxon>Trichuris</taxon>
    </lineage>
</organism>
<evidence type="ECO:0000313" key="1">
    <source>
        <dbReference type="Proteomes" id="UP000046395"/>
    </source>
</evidence>
<evidence type="ECO:0000313" key="2">
    <source>
        <dbReference type="WBParaSite" id="TMUE_1000005234.1"/>
    </source>
</evidence>
<proteinExistence type="predicted"/>
<dbReference type="Proteomes" id="UP000046395">
    <property type="component" value="Unassembled WGS sequence"/>
</dbReference>
<sequence length="77" mass="9012">MPIFKRVAADFRQQDTYPSSIGQFFIDFKTLGFPLFRRSVERTASCQKGKALKFLEHAGAYGLTDWCPLFLRYYHQV</sequence>